<feature type="transmembrane region" description="Helical" evidence="8">
    <location>
        <begin position="165"/>
        <end position="188"/>
    </location>
</feature>
<keyword evidence="7 8" id="KW-0472">Membrane</keyword>
<dbReference type="InterPro" id="IPR003557">
    <property type="entry name" value="Cyt_c_biogenesis_CcmC"/>
</dbReference>
<dbReference type="GO" id="GO:0017004">
    <property type="term" value="P:cytochrome complex assembly"/>
    <property type="evidence" value="ECO:0007669"/>
    <property type="project" value="UniProtKB-KW"/>
</dbReference>
<comment type="similarity">
    <text evidence="2">Belongs to the CcmC/CycZ/HelC family.</text>
</comment>
<feature type="transmembrane region" description="Helical" evidence="8">
    <location>
        <begin position="25"/>
        <end position="51"/>
    </location>
</feature>
<reference evidence="10 11" key="1">
    <citation type="journal article" date="2014" name="BMC Genomics">
        <title>Comparison of environmental and isolate Sulfobacillus genomes reveals diverse carbon, sulfur, nitrogen, and hydrogen metabolisms.</title>
        <authorList>
            <person name="Justice N.B."/>
            <person name="Norman A."/>
            <person name="Brown C.T."/>
            <person name="Singh A."/>
            <person name="Thomas B.C."/>
            <person name="Banfield J.F."/>
        </authorList>
    </citation>
    <scope>NUCLEOTIDE SEQUENCE [LARGE SCALE GENOMIC DNA]</scope>
    <source>
        <strain evidence="10">AMDSBA4</strain>
    </source>
</reference>
<gene>
    <name evidence="10" type="ORF">C7B46_07065</name>
</gene>
<dbReference type="GO" id="GO:0020037">
    <property type="term" value="F:heme binding"/>
    <property type="evidence" value="ECO:0007669"/>
    <property type="project" value="InterPro"/>
</dbReference>
<dbReference type="PRINTS" id="PR01386">
    <property type="entry name" value="CCMCBIOGNSIS"/>
</dbReference>
<evidence type="ECO:0000256" key="5">
    <source>
        <dbReference type="ARBA" id="ARBA00022748"/>
    </source>
</evidence>
<sequence length="212" mass="23899">MLVALYYDFIGSPNDVQLGASARILYFHIGSAAVAGIAFTVTAIASIGYLIQRTVAWDIWAAASAEIGTVFTTMILVSGTIWGRVAWGAWWTWDPRLTATLILWVIFAGYLLLREWSDNFERRATYSAIIALIAYIDVPIDYMTIRWWRSIHPVIFTNQGINMPVSMQIPMFLSMGAMTLVFIVWMAVRMRLMRAELGVVDLKNAIRSHIEG</sequence>
<feature type="transmembrane region" description="Helical" evidence="8">
    <location>
        <begin position="97"/>
        <end position="113"/>
    </location>
</feature>
<dbReference type="PANTHER" id="PTHR30071">
    <property type="entry name" value="HEME EXPORTER PROTEIN C"/>
    <property type="match status" value="1"/>
</dbReference>
<evidence type="ECO:0000256" key="3">
    <source>
        <dbReference type="ARBA" id="ARBA00016463"/>
    </source>
</evidence>
<name>A0A2T2XHZ1_9FIRM</name>
<comment type="caution">
    <text evidence="10">The sequence shown here is derived from an EMBL/GenBank/DDBJ whole genome shotgun (WGS) entry which is preliminary data.</text>
</comment>
<dbReference type="InterPro" id="IPR002541">
    <property type="entry name" value="Cyt_c_assembly"/>
</dbReference>
<evidence type="ECO:0000313" key="10">
    <source>
        <dbReference type="EMBL" id="PSR34072.1"/>
    </source>
</evidence>
<proteinExistence type="inferred from homology"/>
<evidence type="ECO:0000256" key="1">
    <source>
        <dbReference type="ARBA" id="ARBA00004141"/>
    </source>
</evidence>
<evidence type="ECO:0000313" key="11">
    <source>
        <dbReference type="Proteomes" id="UP000242972"/>
    </source>
</evidence>
<accession>A0A2T2XHZ1</accession>
<keyword evidence="5" id="KW-0201">Cytochrome c-type biogenesis</keyword>
<dbReference type="GO" id="GO:0005886">
    <property type="term" value="C:plasma membrane"/>
    <property type="evidence" value="ECO:0007669"/>
    <property type="project" value="TreeGrafter"/>
</dbReference>
<dbReference type="EMBL" id="PXYW01000013">
    <property type="protein sequence ID" value="PSR34072.1"/>
    <property type="molecule type" value="Genomic_DNA"/>
</dbReference>
<dbReference type="InterPro" id="IPR045062">
    <property type="entry name" value="Cyt_c_biogenesis_CcsA/CcmC"/>
</dbReference>
<evidence type="ECO:0000256" key="6">
    <source>
        <dbReference type="ARBA" id="ARBA00022989"/>
    </source>
</evidence>
<dbReference type="GO" id="GO:0015232">
    <property type="term" value="F:heme transmembrane transporter activity"/>
    <property type="evidence" value="ECO:0007669"/>
    <property type="project" value="InterPro"/>
</dbReference>
<evidence type="ECO:0000256" key="7">
    <source>
        <dbReference type="ARBA" id="ARBA00023136"/>
    </source>
</evidence>
<dbReference type="Proteomes" id="UP000242972">
    <property type="component" value="Unassembled WGS sequence"/>
</dbReference>
<evidence type="ECO:0000256" key="8">
    <source>
        <dbReference type="SAM" id="Phobius"/>
    </source>
</evidence>
<evidence type="ECO:0000256" key="4">
    <source>
        <dbReference type="ARBA" id="ARBA00022692"/>
    </source>
</evidence>
<feature type="transmembrane region" description="Helical" evidence="8">
    <location>
        <begin position="125"/>
        <end position="145"/>
    </location>
</feature>
<feature type="transmembrane region" description="Helical" evidence="8">
    <location>
        <begin position="63"/>
        <end position="85"/>
    </location>
</feature>
<feature type="domain" description="Cytochrome c assembly protein" evidence="9">
    <location>
        <begin position="11"/>
        <end position="151"/>
    </location>
</feature>
<evidence type="ECO:0000256" key="2">
    <source>
        <dbReference type="ARBA" id="ARBA00005840"/>
    </source>
</evidence>
<dbReference type="AlphaFoldDB" id="A0A2T2XHZ1"/>
<dbReference type="PANTHER" id="PTHR30071:SF1">
    <property type="entry name" value="CYTOCHROME B_B6 PROTEIN-RELATED"/>
    <property type="match status" value="1"/>
</dbReference>
<dbReference type="Pfam" id="PF01578">
    <property type="entry name" value="Cytochrom_C_asm"/>
    <property type="match status" value="1"/>
</dbReference>
<comment type="subcellular location">
    <subcellularLocation>
        <location evidence="1">Membrane</location>
        <topology evidence="1">Multi-pass membrane protein</topology>
    </subcellularLocation>
</comment>
<keyword evidence="4 8" id="KW-0812">Transmembrane</keyword>
<evidence type="ECO:0000259" key="9">
    <source>
        <dbReference type="Pfam" id="PF01578"/>
    </source>
</evidence>
<protein>
    <recommendedName>
        <fullName evidence="3">Heme exporter protein C</fullName>
    </recommendedName>
</protein>
<organism evidence="10 11">
    <name type="scientific">Sulfobacillus benefaciens</name>
    <dbReference type="NCBI Taxonomy" id="453960"/>
    <lineage>
        <taxon>Bacteria</taxon>
        <taxon>Bacillati</taxon>
        <taxon>Bacillota</taxon>
        <taxon>Clostridia</taxon>
        <taxon>Eubacteriales</taxon>
        <taxon>Clostridiales Family XVII. Incertae Sedis</taxon>
        <taxon>Sulfobacillus</taxon>
    </lineage>
</organism>
<keyword evidence="6 8" id="KW-1133">Transmembrane helix</keyword>